<keyword evidence="9" id="KW-1185">Reference proteome</keyword>
<name>A0A2T6AN68_9FLAO</name>
<dbReference type="InterPro" id="IPR004805">
    <property type="entry name" value="DnaE2/DnaE/PolC"/>
</dbReference>
<dbReference type="RefSeq" id="WP_108171146.1">
    <property type="nucleotide sequence ID" value="NZ_QBKQ01000001.1"/>
</dbReference>
<dbReference type="EMBL" id="QBKQ01000001">
    <property type="protein sequence ID" value="PTX45262.1"/>
    <property type="molecule type" value="Genomic_DNA"/>
</dbReference>
<dbReference type="InterPro" id="IPR016195">
    <property type="entry name" value="Pol/histidinol_Pase-like"/>
</dbReference>
<dbReference type="Gene3D" id="3.20.20.140">
    <property type="entry name" value="Metal-dependent hydrolases"/>
    <property type="match status" value="2"/>
</dbReference>
<evidence type="ECO:0000256" key="2">
    <source>
        <dbReference type="ARBA" id="ARBA00022679"/>
    </source>
</evidence>
<dbReference type="GO" id="GO:0008408">
    <property type="term" value="F:3'-5' exonuclease activity"/>
    <property type="evidence" value="ECO:0007669"/>
    <property type="project" value="InterPro"/>
</dbReference>
<dbReference type="InterPro" id="IPR011708">
    <property type="entry name" value="DNA_pol3_alpha_NTPase_dom"/>
</dbReference>
<dbReference type="Pfam" id="PF17657">
    <property type="entry name" value="DNA_pol3_finger"/>
    <property type="match status" value="1"/>
</dbReference>
<evidence type="ECO:0000256" key="4">
    <source>
        <dbReference type="ARBA" id="ARBA00022705"/>
    </source>
</evidence>
<sequence>MYLNCHTYYSLRYGTFPVQELCELARKNGVKRLAVTDINNTSACLEFIKINKETDIKTLVGIDFRNGAAQQYIGIARNNDGFRQLNAHLSSHLHQKKEFETEAPLLPDCFIIYPFEKIIALKKTDFRSNEFIGVSIDNLRKLKFSAYRKLEDKLVVLQTVSFRNKKDYNAHRLLRAIDNNTLLSKLPETQQGSFSHQMIPETELRKEFEDFPHILKNTQDLMDSCKVDFEFGRGQNRNLLVAGESPEEDEKKLIDLCYQNLPEKYPDTKEEVYLRLKKELDTIIKLGFVSYFLINLDIVNYARSKNYPFVGRGSGANSIVAYILGITNVDPIELDLYFERFINPNRSSPPDFDIDFSWKDRNDVTDYIFRTYKNTALMGTYVTFKSRAVARELGKVFGLPKENIDKLSSGFFEYKQLDHLEKLVIRYSRLIEGFPNYLSVHSGGILILNDSVFNYAGTFLPPKGFQTIQIDMNIAEDVGIHKFDILAQRGLSKITDAIEIIKQNQPDAEIEDIENIKTFKEDPAINDLLKVGDCMGVFYVESPAMRGLLTRLQTDNYMNLVAASSVIRPGVSSAGMKEEFIKRHRDPELRKQAHPVMYKIMEDTYGVMVYQEDVMKVAHIFAGLDLDDADVLRRGMSGKKTSKGQMEKIEKTFRKNCKDRGYSEELTSEVWEQISSFAGYAFPKGHSASYAVESYQSLYLKKYFPLEFMVAAINNGGGFYDLQTYIQEIRKCGGKIHAPCINKSDHPNTIYGKDIYLGFGYIKELELKTIQQILENRQFFGSFKSLDDFIDRIHISIEQLSLLLKINAFRFTGIDKHELLWKAYFKLHNSKPKSNQALLFKPQHRDFELPEFEYSKLIEAYDQMELLGFPLCSHFELLQNPLEDTLTARDLKDHIGKDIEIYGNLVNSRKTGTSNGRYMYFGTFYDVNGGIFDTVLFPKVAEKYPLRSRGIYKCFGKVMYDLGYISLDVKWISRQATQTDTRLVGNGFKVKLQATIK</sequence>
<dbReference type="Gene3D" id="1.10.150.870">
    <property type="match status" value="1"/>
</dbReference>
<keyword evidence="4" id="KW-0235">DNA replication</keyword>
<gene>
    <name evidence="8" type="ORF">C8P64_1256</name>
</gene>
<dbReference type="EC" id="2.7.7.7" evidence="1"/>
<accession>A0A2T6AN68</accession>
<dbReference type="OrthoDB" id="9803237at2"/>
<keyword evidence="5" id="KW-0239">DNA-directed DNA polymerase</keyword>
<feature type="domain" description="Polymerase/histidinol phosphatase N-terminal" evidence="7">
    <location>
        <begin position="1"/>
        <end position="68"/>
    </location>
</feature>
<organism evidence="8 9">
    <name type="scientific">Christiangramia gaetbulicola</name>
    <dbReference type="NCBI Taxonomy" id="703340"/>
    <lineage>
        <taxon>Bacteria</taxon>
        <taxon>Pseudomonadati</taxon>
        <taxon>Bacteroidota</taxon>
        <taxon>Flavobacteriia</taxon>
        <taxon>Flavobacteriales</taxon>
        <taxon>Flavobacteriaceae</taxon>
        <taxon>Christiangramia</taxon>
    </lineage>
</organism>
<dbReference type="InterPro" id="IPR004013">
    <property type="entry name" value="PHP_dom"/>
</dbReference>
<dbReference type="Pfam" id="PF07733">
    <property type="entry name" value="DNA_pol3_alpha"/>
    <property type="match status" value="1"/>
</dbReference>
<dbReference type="InterPro" id="IPR040982">
    <property type="entry name" value="DNA_pol3_finger"/>
</dbReference>
<dbReference type="SUPFAM" id="SSF89550">
    <property type="entry name" value="PHP domain-like"/>
    <property type="match status" value="1"/>
</dbReference>
<dbReference type="NCBIfam" id="TIGR00594">
    <property type="entry name" value="polc"/>
    <property type="match status" value="1"/>
</dbReference>
<evidence type="ECO:0000313" key="9">
    <source>
        <dbReference type="Proteomes" id="UP000244174"/>
    </source>
</evidence>
<evidence type="ECO:0000256" key="1">
    <source>
        <dbReference type="ARBA" id="ARBA00012417"/>
    </source>
</evidence>
<evidence type="ECO:0000256" key="5">
    <source>
        <dbReference type="ARBA" id="ARBA00022932"/>
    </source>
</evidence>
<dbReference type="Pfam" id="PF14579">
    <property type="entry name" value="HHH_6"/>
    <property type="match status" value="1"/>
</dbReference>
<dbReference type="Proteomes" id="UP000244174">
    <property type="component" value="Unassembled WGS sequence"/>
</dbReference>
<evidence type="ECO:0000259" key="7">
    <source>
        <dbReference type="SMART" id="SM00481"/>
    </source>
</evidence>
<dbReference type="PANTHER" id="PTHR32294">
    <property type="entry name" value="DNA POLYMERASE III SUBUNIT ALPHA"/>
    <property type="match status" value="1"/>
</dbReference>
<dbReference type="Pfam" id="PF02811">
    <property type="entry name" value="PHP"/>
    <property type="match status" value="1"/>
</dbReference>
<dbReference type="AlphaFoldDB" id="A0A2T6AN68"/>
<keyword evidence="3" id="KW-0548">Nucleotidyltransferase</keyword>
<dbReference type="GO" id="GO:0006260">
    <property type="term" value="P:DNA replication"/>
    <property type="evidence" value="ECO:0007669"/>
    <property type="project" value="UniProtKB-KW"/>
</dbReference>
<dbReference type="GO" id="GO:0003887">
    <property type="term" value="F:DNA-directed DNA polymerase activity"/>
    <property type="evidence" value="ECO:0007669"/>
    <property type="project" value="UniProtKB-KW"/>
</dbReference>
<evidence type="ECO:0000313" key="8">
    <source>
        <dbReference type="EMBL" id="PTX45262.1"/>
    </source>
</evidence>
<dbReference type="SMART" id="SM00481">
    <property type="entry name" value="POLIIIAc"/>
    <property type="match status" value="1"/>
</dbReference>
<proteinExistence type="predicted"/>
<dbReference type="InterPro" id="IPR003141">
    <property type="entry name" value="Pol/His_phosphatase_N"/>
</dbReference>
<comment type="caution">
    <text evidence="8">The sequence shown here is derived from an EMBL/GenBank/DDBJ whole genome shotgun (WGS) entry which is preliminary data.</text>
</comment>
<protein>
    <recommendedName>
        <fullName evidence="1">DNA-directed DNA polymerase</fullName>
        <ecNumber evidence="1">2.7.7.7</ecNumber>
    </recommendedName>
</protein>
<evidence type="ECO:0000256" key="3">
    <source>
        <dbReference type="ARBA" id="ARBA00022695"/>
    </source>
</evidence>
<comment type="catalytic activity">
    <reaction evidence="6">
        <text>DNA(n) + a 2'-deoxyribonucleoside 5'-triphosphate = DNA(n+1) + diphosphate</text>
        <dbReference type="Rhea" id="RHEA:22508"/>
        <dbReference type="Rhea" id="RHEA-COMP:17339"/>
        <dbReference type="Rhea" id="RHEA-COMP:17340"/>
        <dbReference type="ChEBI" id="CHEBI:33019"/>
        <dbReference type="ChEBI" id="CHEBI:61560"/>
        <dbReference type="ChEBI" id="CHEBI:173112"/>
        <dbReference type="EC" id="2.7.7.7"/>
    </reaction>
</comment>
<dbReference type="InterPro" id="IPR029460">
    <property type="entry name" value="DNAPol_HHH"/>
</dbReference>
<evidence type="ECO:0000256" key="6">
    <source>
        <dbReference type="ARBA" id="ARBA00049244"/>
    </source>
</evidence>
<reference evidence="8 9" key="1">
    <citation type="submission" date="2018-04" db="EMBL/GenBank/DDBJ databases">
        <title>Genomic Encyclopedia of Archaeal and Bacterial Type Strains, Phase II (KMG-II): from individual species to whole genera.</title>
        <authorList>
            <person name="Goeker M."/>
        </authorList>
    </citation>
    <scope>NUCLEOTIDE SEQUENCE [LARGE SCALE GENOMIC DNA]</scope>
    <source>
        <strain evidence="8 9">DSM 23082</strain>
    </source>
</reference>
<keyword evidence="2" id="KW-0808">Transferase</keyword>